<gene>
    <name evidence="8" type="ORF">IPA_06105</name>
</gene>
<keyword evidence="4 6" id="KW-0106">Calcium</keyword>
<evidence type="ECO:0000313" key="8">
    <source>
        <dbReference type="EMBL" id="UXD21637.1"/>
    </source>
</evidence>
<dbReference type="InterPro" id="IPR002804">
    <property type="entry name" value="Archease"/>
</dbReference>
<proteinExistence type="inferred from homology"/>
<dbReference type="AlphaFoldDB" id="A0A977K9Q9"/>
<evidence type="ECO:0000259" key="7">
    <source>
        <dbReference type="Pfam" id="PF01951"/>
    </source>
</evidence>
<evidence type="ECO:0000256" key="2">
    <source>
        <dbReference type="ARBA" id="ARBA00022694"/>
    </source>
</evidence>
<keyword evidence="2 6" id="KW-0819">tRNA processing</keyword>
<dbReference type="SUPFAM" id="SSF69819">
    <property type="entry name" value="MTH1598-like"/>
    <property type="match status" value="1"/>
</dbReference>
<dbReference type="Proteomes" id="UP001063698">
    <property type="component" value="Chromosome"/>
</dbReference>
<dbReference type="GO" id="GO:0006388">
    <property type="term" value="P:tRNA splicing, via endonucleolytic cleavage and ligation"/>
    <property type="evidence" value="ECO:0007669"/>
    <property type="project" value="UniProtKB-UniRule"/>
</dbReference>
<evidence type="ECO:0000313" key="9">
    <source>
        <dbReference type="Proteomes" id="UP001063698"/>
    </source>
</evidence>
<comment type="similarity">
    <text evidence="1 6">Belongs to the archease family.</text>
</comment>
<dbReference type="PANTHER" id="PTHR12682:SF11">
    <property type="entry name" value="PROTEIN ARCHEASE"/>
    <property type="match status" value="1"/>
</dbReference>
<dbReference type="KEGG" id="ipc:IPA_06105"/>
<evidence type="ECO:0000256" key="3">
    <source>
        <dbReference type="ARBA" id="ARBA00022723"/>
    </source>
</evidence>
<dbReference type="HAMAP" id="MF_01222">
    <property type="entry name" value="Archease_arch"/>
    <property type="match status" value="1"/>
</dbReference>
<keyword evidence="9" id="KW-1185">Reference proteome</keyword>
<comment type="function">
    <text evidence="5 6">Activates the tRNA-splicing ligase complex by facilitating the enzymatic turnover of catalytic subunit RtcB. Acts by promoting the guanylylation of RtcB, a key intermediate step in tRNA ligation. Can also alter the NTP specificity of RtcB such that ATP, dGTP or ITP is used efficiently.</text>
</comment>
<dbReference type="EMBL" id="CP006868">
    <property type="protein sequence ID" value="UXD21637.1"/>
    <property type="molecule type" value="Genomic_DNA"/>
</dbReference>
<feature type="binding site" evidence="6">
    <location>
        <position position="151"/>
    </location>
    <ligand>
        <name>Ca(2+)</name>
        <dbReference type="ChEBI" id="CHEBI:29108"/>
    </ligand>
</feature>
<evidence type="ECO:0000256" key="1">
    <source>
        <dbReference type="ARBA" id="ARBA00007963"/>
    </source>
</evidence>
<feature type="binding site" evidence="6">
    <location>
        <position position="23"/>
    </location>
    <ligand>
        <name>Ca(2+)</name>
        <dbReference type="ChEBI" id="CHEBI:29108"/>
    </ligand>
</feature>
<accession>A0A977K9Q9</accession>
<dbReference type="Gene3D" id="3.55.10.10">
    <property type="entry name" value="Archease domain"/>
    <property type="match status" value="1"/>
</dbReference>
<dbReference type="GO" id="GO:0005509">
    <property type="term" value="F:calcium ion binding"/>
    <property type="evidence" value="ECO:0007669"/>
    <property type="project" value="UniProtKB-UniRule"/>
</dbReference>
<dbReference type="Pfam" id="PF01951">
    <property type="entry name" value="Archease"/>
    <property type="match status" value="1"/>
</dbReference>
<protein>
    <recommendedName>
        <fullName evidence="6">Protein archease</fullName>
    </recommendedName>
</protein>
<dbReference type="InterPro" id="IPR022952">
    <property type="entry name" value="Archease_arc"/>
</dbReference>
<dbReference type="InterPro" id="IPR036820">
    <property type="entry name" value="Archease_dom_sf"/>
</dbReference>
<organism evidence="8 9">
    <name type="scientific">Ignicoccus pacificus DSM 13166</name>
    <dbReference type="NCBI Taxonomy" id="940294"/>
    <lineage>
        <taxon>Archaea</taxon>
        <taxon>Thermoproteota</taxon>
        <taxon>Thermoprotei</taxon>
        <taxon>Desulfurococcales</taxon>
        <taxon>Desulfurococcaceae</taxon>
        <taxon>Ignicoccus</taxon>
    </lineage>
</organism>
<evidence type="ECO:0000256" key="4">
    <source>
        <dbReference type="ARBA" id="ARBA00022837"/>
    </source>
</evidence>
<evidence type="ECO:0000256" key="6">
    <source>
        <dbReference type="HAMAP-Rule" id="MF_01222"/>
    </source>
</evidence>
<dbReference type="NCBIfam" id="NF001617">
    <property type="entry name" value="PRK00407.1"/>
    <property type="match status" value="1"/>
</dbReference>
<name>A0A977K9Q9_9CREN</name>
<sequence length="152" mass="17327">MTIPLGLNMPCPKEFEHLPHTADVIVVGYGETLEEAFANAAKGVFAVITDVKKVEPKECREVEDEADDLEQALYKWIDDLLLYFDSEGLVFSKFEVKLEKKEGKYLIKGRACGELFDPEKHEYGTIVKAMTYAEMKIEKVGDCWRVQFVVDI</sequence>
<keyword evidence="3 6" id="KW-0479">Metal-binding</keyword>
<feature type="binding site" evidence="6">
    <location>
        <position position="152"/>
    </location>
    <ligand>
        <name>Ca(2+)</name>
        <dbReference type="ChEBI" id="CHEBI:29108"/>
    </ligand>
</feature>
<reference evidence="8" key="1">
    <citation type="submission" date="2013-11" db="EMBL/GenBank/DDBJ databases">
        <title>Comparative genomics of Ignicoccus.</title>
        <authorList>
            <person name="Podar M."/>
        </authorList>
    </citation>
    <scope>NUCLEOTIDE SEQUENCE</scope>
    <source>
        <strain evidence="8">DSM 13166</strain>
    </source>
</reference>
<dbReference type="InterPro" id="IPR023572">
    <property type="entry name" value="Archease_dom"/>
</dbReference>
<dbReference type="PANTHER" id="PTHR12682">
    <property type="entry name" value="ARCHEASE"/>
    <property type="match status" value="1"/>
</dbReference>
<feature type="domain" description="Archease" evidence="7">
    <location>
        <begin position="15"/>
        <end position="152"/>
    </location>
</feature>
<evidence type="ECO:0000256" key="5">
    <source>
        <dbReference type="ARBA" id="ARBA00024970"/>
    </source>
</evidence>